<evidence type="ECO:0000313" key="2">
    <source>
        <dbReference type="EMBL" id="JAI34687.1"/>
    </source>
</evidence>
<proteinExistence type="predicted"/>
<feature type="non-terminal residue" evidence="2">
    <location>
        <position position="1"/>
    </location>
</feature>
<protein>
    <submittedName>
        <fullName evidence="2">Uncharacterized protein</fullName>
    </submittedName>
</protein>
<keyword evidence="1" id="KW-0175">Coiled coil</keyword>
<dbReference type="EMBL" id="GDHF01017627">
    <property type="protein sequence ID" value="JAI34687.1"/>
    <property type="molecule type" value="Transcribed_RNA"/>
</dbReference>
<gene>
    <name evidence="2" type="ORF">c0_g1_i1</name>
</gene>
<evidence type="ECO:0000256" key="1">
    <source>
        <dbReference type="SAM" id="Coils"/>
    </source>
</evidence>
<sequence length="119" mass="14090">EHRKCSFQIANMTIKTEGKEKVHCSLASRIYSYRQSLKKFTDNATNLIQNKLCLTKQLFKHNAKHVEFIDFQMANDIRQEAKYMNKLKMEVQLLKVKQAKKQVKKLKKKKLTIMEKETA</sequence>
<organism evidence="2">
    <name type="scientific">Bactrocera latifrons</name>
    <name type="common">Malaysian fruit fly</name>
    <name type="synonym">Chaetodacus latifrons</name>
    <dbReference type="NCBI Taxonomy" id="174628"/>
    <lineage>
        <taxon>Eukaryota</taxon>
        <taxon>Metazoa</taxon>
        <taxon>Ecdysozoa</taxon>
        <taxon>Arthropoda</taxon>
        <taxon>Hexapoda</taxon>
        <taxon>Insecta</taxon>
        <taxon>Pterygota</taxon>
        <taxon>Neoptera</taxon>
        <taxon>Endopterygota</taxon>
        <taxon>Diptera</taxon>
        <taxon>Brachycera</taxon>
        <taxon>Muscomorpha</taxon>
        <taxon>Tephritoidea</taxon>
        <taxon>Tephritidae</taxon>
        <taxon>Bactrocera</taxon>
        <taxon>Bactrocera</taxon>
    </lineage>
</organism>
<feature type="coiled-coil region" evidence="1">
    <location>
        <begin position="89"/>
        <end position="116"/>
    </location>
</feature>
<reference evidence="2" key="1">
    <citation type="submission" date="2015-06" db="EMBL/GenBank/DDBJ databases">
        <authorList>
            <person name="Hoefler B.C."/>
            <person name="Straight P.D."/>
        </authorList>
    </citation>
    <scope>NUCLEOTIDE SEQUENCE</scope>
</reference>
<name>A0A0K8V6X8_BACLA</name>
<accession>A0A0K8V6X8</accession>
<dbReference type="AlphaFoldDB" id="A0A0K8V6X8"/>